<dbReference type="EMBL" id="CM042050">
    <property type="protein sequence ID" value="KAI3735094.1"/>
    <property type="molecule type" value="Genomic_DNA"/>
</dbReference>
<reference evidence="2" key="1">
    <citation type="journal article" date="2022" name="Mol. Ecol. Resour.">
        <title>The genomes of chicory, endive, great burdock and yacon provide insights into Asteraceae palaeo-polyploidization history and plant inulin production.</title>
        <authorList>
            <person name="Fan W."/>
            <person name="Wang S."/>
            <person name="Wang H."/>
            <person name="Wang A."/>
            <person name="Jiang F."/>
            <person name="Liu H."/>
            <person name="Zhao H."/>
            <person name="Xu D."/>
            <person name="Zhang Y."/>
        </authorList>
    </citation>
    <scope>NUCLEOTIDE SEQUENCE [LARGE SCALE GENOMIC DNA]</scope>
    <source>
        <strain evidence="2">cv. Niubang</strain>
    </source>
</reference>
<name>A0ACB9CLF1_ARCLA</name>
<keyword evidence="2" id="KW-1185">Reference proteome</keyword>
<organism evidence="1 2">
    <name type="scientific">Arctium lappa</name>
    <name type="common">Greater burdock</name>
    <name type="synonym">Lappa major</name>
    <dbReference type="NCBI Taxonomy" id="4217"/>
    <lineage>
        <taxon>Eukaryota</taxon>
        <taxon>Viridiplantae</taxon>
        <taxon>Streptophyta</taxon>
        <taxon>Embryophyta</taxon>
        <taxon>Tracheophyta</taxon>
        <taxon>Spermatophyta</taxon>
        <taxon>Magnoliopsida</taxon>
        <taxon>eudicotyledons</taxon>
        <taxon>Gunneridae</taxon>
        <taxon>Pentapetalae</taxon>
        <taxon>asterids</taxon>
        <taxon>campanulids</taxon>
        <taxon>Asterales</taxon>
        <taxon>Asteraceae</taxon>
        <taxon>Carduoideae</taxon>
        <taxon>Cardueae</taxon>
        <taxon>Arctiinae</taxon>
        <taxon>Arctium</taxon>
    </lineage>
</organism>
<comment type="caution">
    <text evidence="1">The sequence shown here is derived from an EMBL/GenBank/DDBJ whole genome shotgun (WGS) entry which is preliminary data.</text>
</comment>
<sequence length="137" mass="15164">MRCFLIIVGSFCISSSSFMGLSTIAFMCCGLCNIIFVEITVHFCRNHLDWNNIVLGKDVAFLIGTTALSLTIAQPRVEICLLKSGGLLMFFLSRVLNLHLVEVDLLSKFQGRGLYNIYNLNTFICLEACQGTKVASV</sequence>
<dbReference type="Proteomes" id="UP001055879">
    <property type="component" value="Linkage Group LG04"/>
</dbReference>
<evidence type="ECO:0000313" key="2">
    <source>
        <dbReference type="Proteomes" id="UP001055879"/>
    </source>
</evidence>
<accession>A0ACB9CLF1</accession>
<protein>
    <submittedName>
        <fullName evidence="1">Uncharacterized protein</fullName>
    </submittedName>
</protein>
<evidence type="ECO:0000313" key="1">
    <source>
        <dbReference type="EMBL" id="KAI3735094.1"/>
    </source>
</evidence>
<proteinExistence type="predicted"/>
<gene>
    <name evidence="1" type="ORF">L6452_14582</name>
</gene>
<reference evidence="1 2" key="2">
    <citation type="journal article" date="2022" name="Mol. Ecol. Resour.">
        <title>The genomes of chicory, endive, great burdock and yacon provide insights into Asteraceae paleo-polyploidization history and plant inulin production.</title>
        <authorList>
            <person name="Fan W."/>
            <person name="Wang S."/>
            <person name="Wang H."/>
            <person name="Wang A."/>
            <person name="Jiang F."/>
            <person name="Liu H."/>
            <person name="Zhao H."/>
            <person name="Xu D."/>
            <person name="Zhang Y."/>
        </authorList>
    </citation>
    <scope>NUCLEOTIDE SEQUENCE [LARGE SCALE GENOMIC DNA]</scope>
    <source>
        <strain evidence="2">cv. Niubang</strain>
    </source>
</reference>